<dbReference type="CDD" id="cd01887">
    <property type="entry name" value="IF2_eIF5B"/>
    <property type="match status" value="1"/>
</dbReference>
<feature type="binding site" evidence="10">
    <location>
        <begin position="513"/>
        <end position="516"/>
    </location>
    <ligand>
        <name>GTP</name>
        <dbReference type="ChEBI" id="CHEBI:37565"/>
    </ligand>
</feature>
<feature type="binding site" evidence="10">
    <location>
        <begin position="413"/>
        <end position="420"/>
    </location>
    <ligand>
        <name>GTP</name>
        <dbReference type="ChEBI" id="CHEBI:37565"/>
    </ligand>
</feature>
<dbReference type="InterPro" id="IPR000795">
    <property type="entry name" value="T_Tr_GTP-bd_dom"/>
</dbReference>
<evidence type="ECO:0000256" key="10">
    <source>
        <dbReference type="HAMAP-Rule" id="MF_00100"/>
    </source>
</evidence>
<dbReference type="SUPFAM" id="SSF52540">
    <property type="entry name" value="P-loop containing nucleoside triphosphate hydrolases"/>
    <property type="match status" value="1"/>
</dbReference>
<dbReference type="NCBIfam" id="TIGR00231">
    <property type="entry name" value="small_GTP"/>
    <property type="match status" value="1"/>
</dbReference>
<reference evidence="15" key="2">
    <citation type="journal article" date="2021" name="PeerJ">
        <title>Extensive microbial diversity within the chicken gut microbiome revealed by metagenomics and culture.</title>
        <authorList>
            <person name="Gilroy R."/>
            <person name="Ravi A."/>
            <person name="Getino M."/>
            <person name="Pursley I."/>
            <person name="Horton D.L."/>
            <person name="Alikhan N.F."/>
            <person name="Baker D."/>
            <person name="Gharbi K."/>
            <person name="Hall N."/>
            <person name="Watson M."/>
            <person name="Adriaenssens E.M."/>
            <person name="Foster-Nyarko E."/>
            <person name="Jarju S."/>
            <person name="Secka A."/>
            <person name="Antonio M."/>
            <person name="Oren A."/>
            <person name="Chaudhuri R.R."/>
            <person name="La Ragione R."/>
            <person name="Hildebrand F."/>
            <person name="Pallen M.J."/>
        </authorList>
    </citation>
    <scope>NUCLEOTIDE SEQUENCE</scope>
    <source>
        <strain evidence="15">ChiSxjej2B14-6234</strain>
    </source>
</reference>
<evidence type="ECO:0000256" key="8">
    <source>
        <dbReference type="ARBA" id="ARBA00023134"/>
    </source>
</evidence>
<evidence type="ECO:0000256" key="2">
    <source>
        <dbReference type="ARBA" id="ARBA00007733"/>
    </source>
</evidence>
<accession>A0A9D1CSE3</accession>
<dbReference type="InterPro" id="IPR006847">
    <property type="entry name" value="IF2_N"/>
</dbReference>
<evidence type="ECO:0000313" key="15">
    <source>
        <dbReference type="EMBL" id="HIQ72454.1"/>
    </source>
</evidence>
<dbReference type="Pfam" id="PF00009">
    <property type="entry name" value="GTP_EFTU"/>
    <property type="match status" value="1"/>
</dbReference>
<evidence type="ECO:0000256" key="5">
    <source>
        <dbReference type="ARBA" id="ARBA00022540"/>
    </source>
</evidence>
<feature type="compositionally biased region" description="Low complexity" evidence="13">
    <location>
        <begin position="191"/>
        <end position="201"/>
    </location>
</feature>
<dbReference type="Pfam" id="PF11987">
    <property type="entry name" value="IF-2"/>
    <property type="match status" value="1"/>
</dbReference>
<feature type="compositionally biased region" description="Low complexity" evidence="13">
    <location>
        <begin position="213"/>
        <end position="227"/>
    </location>
</feature>
<dbReference type="EMBL" id="DVFJ01000036">
    <property type="protein sequence ID" value="HIQ72454.1"/>
    <property type="molecule type" value="Genomic_DNA"/>
</dbReference>
<dbReference type="InterPro" id="IPR004161">
    <property type="entry name" value="EFTu-like_2"/>
</dbReference>
<dbReference type="Gene3D" id="2.40.30.10">
    <property type="entry name" value="Translation factors"/>
    <property type="match status" value="2"/>
</dbReference>
<dbReference type="PROSITE" id="PS01176">
    <property type="entry name" value="IF2"/>
    <property type="match status" value="1"/>
</dbReference>
<evidence type="ECO:0000256" key="7">
    <source>
        <dbReference type="ARBA" id="ARBA00022917"/>
    </source>
</evidence>
<comment type="caution">
    <text evidence="15">The sequence shown here is derived from an EMBL/GenBank/DDBJ whole genome shotgun (WGS) entry which is preliminary data.</text>
</comment>
<keyword evidence="8 10" id="KW-0342">GTP-binding</keyword>
<dbReference type="InterPro" id="IPR015760">
    <property type="entry name" value="TIF_IF2"/>
</dbReference>
<evidence type="ECO:0000256" key="12">
    <source>
        <dbReference type="RuleBase" id="RU000645"/>
    </source>
</evidence>
<dbReference type="Pfam" id="PF03144">
    <property type="entry name" value="GTP_EFTU_D2"/>
    <property type="match status" value="1"/>
</dbReference>
<dbReference type="CDD" id="cd03702">
    <property type="entry name" value="IF2_mtIF2_II"/>
    <property type="match status" value="1"/>
</dbReference>
<dbReference type="InterPro" id="IPR044145">
    <property type="entry name" value="IF2_II"/>
</dbReference>
<dbReference type="GO" id="GO:0003743">
    <property type="term" value="F:translation initiation factor activity"/>
    <property type="evidence" value="ECO:0007669"/>
    <property type="project" value="UniProtKB-UniRule"/>
</dbReference>
<dbReference type="FunFam" id="3.40.50.300:FF:000019">
    <property type="entry name" value="Translation initiation factor IF-2"/>
    <property type="match status" value="1"/>
</dbReference>
<comment type="function">
    <text evidence="9 10 11">One of the essential components for the initiation of protein synthesis. Protects formylmethionyl-tRNA from spontaneous hydrolysis and promotes its binding to the 30S ribosomal subunits. Also involved in the hydrolysis of GTP during the formation of the 70S ribosomal complex.</text>
</comment>
<dbReference type="PANTHER" id="PTHR43381:SF5">
    <property type="entry name" value="TR-TYPE G DOMAIN-CONTAINING PROTEIN"/>
    <property type="match status" value="1"/>
</dbReference>
<dbReference type="SUPFAM" id="SSF52156">
    <property type="entry name" value="Initiation factor IF2/eIF5b, domain 3"/>
    <property type="match status" value="1"/>
</dbReference>
<name>A0A9D1CSE3_9FIRM</name>
<evidence type="ECO:0000256" key="13">
    <source>
        <dbReference type="SAM" id="MobiDB-lite"/>
    </source>
</evidence>
<feature type="compositionally biased region" description="Basic and acidic residues" evidence="13">
    <location>
        <begin position="50"/>
        <end position="61"/>
    </location>
</feature>
<dbReference type="PROSITE" id="PS51722">
    <property type="entry name" value="G_TR_2"/>
    <property type="match status" value="1"/>
</dbReference>
<dbReference type="InterPro" id="IPR005225">
    <property type="entry name" value="Small_GTP-bd"/>
</dbReference>
<reference evidence="15" key="1">
    <citation type="submission" date="2020-10" db="EMBL/GenBank/DDBJ databases">
        <authorList>
            <person name="Gilroy R."/>
        </authorList>
    </citation>
    <scope>NUCLEOTIDE SEQUENCE</scope>
    <source>
        <strain evidence="15">ChiSxjej2B14-6234</strain>
    </source>
</reference>
<gene>
    <name evidence="10 15" type="primary">infB</name>
    <name evidence="15" type="ORF">IAB73_09650</name>
</gene>
<dbReference type="InterPro" id="IPR036925">
    <property type="entry name" value="TIF_IF2_dom3_sf"/>
</dbReference>
<feature type="compositionally biased region" description="Low complexity" evidence="13">
    <location>
        <begin position="82"/>
        <end position="94"/>
    </location>
</feature>
<dbReference type="AlphaFoldDB" id="A0A9D1CSE3"/>
<keyword evidence="5 10" id="KW-0396">Initiation factor</keyword>
<evidence type="ECO:0000259" key="14">
    <source>
        <dbReference type="PROSITE" id="PS51722"/>
    </source>
</evidence>
<feature type="compositionally biased region" description="Polar residues" evidence="13">
    <location>
        <begin position="62"/>
        <end position="71"/>
    </location>
</feature>
<proteinExistence type="inferred from homology"/>
<dbReference type="NCBIfam" id="TIGR00487">
    <property type="entry name" value="IF-2"/>
    <property type="match status" value="1"/>
</dbReference>
<keyword evidence="7 10" id="KW-0648">Protein biosynthesis</keyword>
<comment type="subcellular location">
    <subcellularLocation>
        <location evidence="1 10 12">Cytoplasm</location>
    </subcellularLocation>
</comment>
<dbReference type="Gene3D" id="3.40.50.300">
    <property type="entry name" value="P-loop containing nucleotide triphosphate hydrolases"/>
    <property type="match status" value="1"/>
</dbReference>
<dbReference type="FunFam" id="3.40.50.10050:FF:000001">
    <property type="entry name" value="Translation initiation factor IF-2"/>
    <property type="match status" value="1"/>
</dbReference>
<feature type="region of interest" description="G-domain" evidence="10">
    <location>
        <begin position="407"/>
        <end position="555"/>
    </location>
</feature>
<dbReference type="CDD" id="cd03692">
    <property type="entry name" value="mtIF2_IVc"/>
    <property type="match status" value="1"/>
</dbReference>
<dbReference type="GO" id="GO:0005525">
    <property type="term" value="F:GTP binding"/>
    <property type="evidence" value="ECO:0007669"/>
    <property type="project" value="UniProtKB-KW"/>
</dbReference>
<evidence type="ECO:0000256" key="4">
    <source>
        <dbReference type="ARBA" id="ARBA00022490"/>
    </source>
</evidence>
<dbReference type="FunFam" id="2.40.30.10:FF:000008">
    <property type="entry name" value="Translation initiation factor IF-2"/>
    <property type="match status" value="1"/>
</dbReference>
<dbReference type="SUPFAM" id="SSF50447">
    <property type="entry name" value="Translation proteins"/>
    <property type="match status" value="2"/>
</dbReference>
<dbReference type="HAMAP" id="MF_00100_B">
    <property type="entry name" value="IF_2_B"/>
    <property type="match status" value="1"/>
</dbReference>
<feature type="domain" description="Tr-type G" evidence="14">
    <location>
        <begin position="404"/>
        <end position="571"/>
    </location>
</feature>
<dbReference type="Gene3D" id="3.40.50.10050">
    <property type="entry name" value="Translation initiation factor IF- 2, domain 3"/>
    <property type="match status" value="1"/>
</dbReference>
<evidence type="ECO:0000256" key="6">
    <source>
        <dbReference type="ARBA" id="ARBA00022741"/>
    </source>
</evidence>
<comment type="similarity">
    <text evidence="2 10 11">Belongs to the TRAFAC class translation factor GTPase superfamily. Classic translation factor GTPase family. IF-2 subfamily.</text>
</comment>
<feature type="region of interest" description="Disordered" evidence="13">
    <location>
        <begin position="50"/>
        <end position="256"/>
    </location>
</feature>
<dbReference type="InterPro" id="IPR023115">
    <property type="entry name" value="TIF_IF2_dom3"/>
</dbReference>
<dbReference type="Pfam" id="PF04760">
    <property type="entry name" value="IF2_N"/>
    <property type="match status" value="1"/>
</dbReference>
<dbReference type="InterPro" id="IPR009000">
    <property type="entry name" value="Transl_B-barrel_sf"/>
</dbReference>
<protein>
    <recommendedName>
        <fullName evidence="3 10">Translation initiation factor IF-2</fullName>
    </recommendedName>
</protein>
<dbReference type="GO" id="GO:0005829">
    <property type="term" value="C:cytosol"/>
    <property type="evidence" value="ECO:0007669"/>
    <property type="project" value="TreeGrafter"/>
</dbReference>
<evidence type="ECO:0000256" key="9">
    <source>
        <dbReference type="ARBA" id="ARBA00025162"/>
    </source>
</evidence>
<evidence type="ECO:0000256" key="1">
    <source>
        <dbReference type="ARBA" id="ARBA00004496"/>
    </source>
</evidence>
<dbReference type="InterPro" id="IPR027417">
    <property type="entry name" value="P-loop_NTPase"/>
</dbReference>
<dbReference type="InterPro" id="IPR053905">
    <property type="entry name" value="EF-G-like_DII"/>
</dbReference>
<keyword evidence="6 10" id="KW-0547">Nucleotide-binding</keyword>
<feature type="binding site" evidence="10">
    <location>
        <begin position="459"/>
        <end position="463"/>
    </location>
    <ligand>
        <name>GTP</name>
        <dbReference type="ChEBI" id="CHEBI:37565"/>
    </ligand>
</feature>
<dbReference type="PANTHER" id="PTHR43381">
    <property type="entry name" value="TRANSLATION INITIATION FACTOR IF-2-RELATED"/>
    <property type="match status" value="1"/>
</dbReference>
<evidence type="ECO:0000256" key="3">
    <source>
        <dbReference type="ARBA" id="ARBA00020675"/>
    </source>
</evidence>
<dbReference type="Proteomes" id="UP000886887">
    <property type="component" value="Unassembled WGS sequence"/>
</dbReference>
<dbReference type="FunFam" id="2.40.30.10:FF:000007">
    <property type="entry name" value="Translation initiation factor IF-2"/>
    <property type="match status" value="1"/>
</dbReference>
<evidence type="ECO:0000313" key="16">
    <source>
        <dbReference type="Proteomes" id="UP000886887"/>
    </source>
</evidence>
<dbReference type="InterPro" id="IPR000178">
    <property type="entry name" value="TF_IF2_bacterial-like"/>
</dbReference>
<dbReference type="Pfam" id="PF22042">
    <property type="entry name" value="EF-G_D2"/>
    <property type="match status" value="1"/>
</dbReference>
<evidence type="ECO:0000256" key="11">
    <source>
        <dbReference type="RuleBase" id="RU000644"/>
    </source>
</evidence>
<sequence>MSKVKVQEATKELSQGAGKLLEEVTRVRKSAQDLLQSLKKAESSFLQKEEELKEQELKEQQRQIMSAQSKAWTMPDAEEPAAPEAEPQAAAPVQKKPEEKPAPAPQPAVEKRPQPAVTPAAPVRPAAPATASGAPVAPRPVRPAAPVAPGAQRPMQRPAMQGAQQGRPMQPRPYQGQGAQGNRPYGQSPQGGPARPMNGPRPMGPRPFGQGGPRPASAAGGPRPAGSFGQGGPRPMGPRPGMGRKGPELVPTVEKERVSNYDPNKKLYMRQHDPERVARNRKQLVRENGIGFDDEVVRGGRKKRKPQSVQQTMAPIKIEKAYMTAETITVKDLTERIGKPAGEIIKKLLLLGIMATINQELDYDTAQLVCSEFGIELEKKLEKTAEDVLTESDEVVDDEDDLLPRPPVVTIMGHVDHGKTSLLDYIRKSHVTEGEAGGITQHIGAYTAQCNGRTITFLDTPGHEAFTSMRARGTQATDIAVLVVAADDGVMPQTVESINHAKAAKVPIIVAINKIDKPGANIERVKEDLTRYEIVSEEWGGDTIMVPVSAHTGEGIEELLENILLLADVQELRANPKRAARGVIIEARLDKTRGPVATVLVQNGTLHTGDNVVAGMAFGRIRAMVNSRGERVKSAGPSMPVEVIGFGDVPEAGDAISAVDERLSRQVVEERRAKQKAEMVKKSARVTLDELYSQIAAGNVKDLNIIIKADVQGSVEAVKQSLEKLSNDEVRVRTIHSGVGAITENDVMLANIDNAIIIGFNVRADAKATAAAARDNIDIRFYRIIYQAIEDVENAMKGLLAPEFKENVLGHAEVRTVFKVSGVGTVAGSYVTDGKVQRNASVRLLRDNVVVFEGKLDSLKRFKDDAREVAAGYECGIGLEKFNDIKEGDVIECFVMEEVAR</sequence>
<dbReference type="GO" id="GO:0003924">
    <property type="term" value="F:GTPase activity"/>
    <property type="evidence" value="ECO:0007669"/>
    <property type="project" value="UniProtKB-UniRule"/>
</dbReference>
<feature type="compositionally biased region" description="Low complexity" evidence="13">
    <location>
        <begin position="114"/>
        <end position="136"/>
    </location>
</feature>
<keyword evidence="4 10" id="KW-0963">Cytoplasm</keyword>
<organism evidence="15 16">
    <name type="scientific">Candidatus Onthenecus intestinigallinarum</name>
    <dbReference type="NCBI Taxonomy" id="2840875"/>
    <lineage>
        <taxon>Bacteria</taxon>
        <taxon>Bacillati</taxon>
        <taxon>Bacillota</taxon>
        <taxon>Clostridia</taxon>
        <taxon>Eubacteriales</taxon>
        <taxon>Candidatus Onthenecus</taxon>
    </lineage>
</organism>